<protein>
    <submittedName>
        <fullName evidence="1">LPS export ABC transporter periplasmic protein LptC</fullName>
    </submittedName>
</protein>
<dbReference type="PROSITE" id="PS51257">
    <property type="entry name" value="PROKAR_LIPOPROTEIN"/>
    <property type="match status" value="1"/>
</dbReference>
<dbReference type="EMBL" id="RQVR01000002">
    <property type="protein sequence ID" value="RRJ93767.1"/>
    <property type="molecule type" value="Genomic_DNA"/>
</dbReference>
<accession>A0A3P3WGZ1</accession>
<dbReference type="NCBIfam" id="TIGR04409">
    <property type="entry name" value="LptC_YrbK"/>
    <property type="match status" value="1"/>
</dbReference>
<evidence type="ECO:0000313" key="2">
    <source>
        <dbReference type="Proteomes" id="UP000271937"/>
    </source>
</evidence>
<comment type="caution">
    <text evidence="1">The sequence shown here is derived from an EMBL/GenBank/DDBJ whole genome shotgun (WGS) entry which is preliminary data.</text>
</comment>
<keyword evidence="2" id="KW-1185">Reference proteome</keyword>
<dbReference type="OrthoDB" id="1427074at2"/>
<dbReference type="GO" id="GO:0005886">
    <property type="term" value="C:plasma membrane"/>
    <property type="evidence" value="ECO:0007669"/>
    <property type="project" value="InterPro"/>
</dbReference>
<name>A0A3P3WGZ1_9FLAO</name>
<reference evidence="1 2" key="1">
    <citation type="submission" date="2018-11" db="EMBL/GenBank/DDBJ databases">
        <title>Flavobacterium sp. nov., YIM 102600 draft genome.</title>
        <authorList>
            <person name="Li G."/>
            <person name="Jiang Y."/>
        </authorList>
    </citation>
    <scope>NUCLEOTIDE SEQUENCE [LARGE SCALE GENOMIC DNA]</scope>
    <source>
        <strain evidence="1 2">YIM 102600</strain>
    </source>
</reference>
<dbReference type="RefSeq" id="WP_125011546.1">
    <property type="nucleotide sequence ID" value="NZ_RQVR01000002.1"/>
</dbReference>
<dbReference type="GO" id="GO:0015221">
    <property type="term" value="F:lipopolysaccharide transmembrane transporter activity"/>
    <property type="evidence" value="ECO:0007669"/>
    <property type="project" value="InterPro"/>
</dbReference>
<proteinExistence type="predicted"/>
<dbReference type="InterPro" id="IPR026265">
    <property type="entry name" value="LptC"/>
</dbReference>
<organism evidence="1 2">
    <name type="scientific">Flavobacterium macacae</name>
    <dbReference type="NCBI Taxonomy" id="2488993"/>
    <lineage>
        <taxon>Bacteria</taxon>
        <taxon>Pseudomonadati</taxon>
        <taxon>Bacteroidota</taxon>
        <taxon>Flavobacteriia</taxon>
        <taxon>Flavobacteriales</taxon>
        <taxon>Flavobacteriaceae</taxon>
        <taxon>Flavobacterium</taxon>
    </lineage>
</organism>
<dbReference type="AlphaFoldDB" id="A0A3P3WGZ1"/>
<dbReference type="Pfam" id="PF06835">
    <property type="entry name" value="LptC"/>
    <property type="match status" value="1"/>
</dbReference>
<dbReference type="InterPro" id="IPR010664">
    <property type="entry name" value="LipoPS_assembly_LptC-rel"/>
</dbReference>
<sequence>MISKNKFIANFLFLAIIGILVSCESNFKEVQKINMANFAPIGEADTINLKYTDSGKIKAILVAPKMFDFGNASFPYNEFPQGIDVTLYDGNEKKSFIRSDYAITYKRTSIVDLQGNVKITSEDGKILETTQLYYDQKREWFFTEKKCKLTLGPGNIFYTKGFDASRDFKDINGQAFFGEGETGEL</sequence>
<dbReference type="Gene3D" id="2.60.450.10">
    <property type="entry name" value="Lipopolysaccharide (LPS) transport protein A like domain"/>
    <property type="match status" value="1"/>
</dbReference>
<dbReference type="Proteomes" id="UP000271937">
    <property type="component" value="Unassembled WGS sequence"/>
</dbReference>
<evidence type="ECO:0000313" key="1">
    <source>
        <dbReference type="EMBL" id="RRJ93767.1"/>
    </source>
</evidence>
<gene>
    <name evidence="1" type="primary">lptC</name>
    <name evidence="1" type="ORF">EG849_02705</name>
</gene>